<feature type="signal peptide" evidence="1">
    <location>
        <begin position="1"/>
        <end position="24"/>
    </location>
</feature>
<dbReference type="RefSeq" id="WP_006980339.1">
    <property type="nucleotide sequence ID" value="NZ_ABVL01000008.1"/>
</dbReference>
<proteinExistence type="predicted"/>
<dbReference type="AlphaFoldDB" id="B4D289"/>
<feature type="chain" id="PRO_5002802357" description="Jacalin-type lectin domain-containing protein" evidence="1">
    <location>
        <begin position="25"/>
        <end position="211"/>
    </location>
</feature>
<dbReference type="Proteomes" id="UP000005824">
    <property type="component" value="Unassembled WGS sequence"/>
</dbReference>
<keyword evidence="1" id="KW-0732">Signal</keyword>
<dbReference type="InParanoid" id="B4D289"/>
<evidence type="ECO:0000256" key="1">
    <source>
        <dbReference type="SAM" id="SignalP"/>
    </source>
</evidence>
<sequence precursor="true">MKCALSGFLWKSLAVIGVSYGLVAAAVAQQTAPDDPIQKRFYSSLATAAQNATTEHTRKIGGGGGGRFFEVLPEGGLLVGFVVWTGEWAGHHIIRGVRPIFQTSHGRITGQRHGVENGAPIRVEAKEGYAVAAIEARGGDRLDGFEVLYWKIHPADINLDAEGSYKSEWIGGGGGHKGRHPLTSNGNPVIGIAGASGEDMDRLGLIYYDRH</sequence>
<dbReference type="eggNOG" id="ENOG5033JQY">
    <property type="taxonomic scope" value="Bacteria"/>
</dbReference>
<gene>
    <name evidence="2" type="ORF">CfE428DRAFT_3014</name>
</gene>
<organism evidence="2 3">
    <name type="scientific">Chthoniobacter flavus Ellin428</name>
    <dbReference type="NCBI Taxonomy" id="497964"/>
    <lineage>
        <taxon>Bacteria</taxon>
        <taxon>Pseudomonadati</taxon>
        <taxon>Verrucomicrobiota</taxon>
        <taxon>Spartobacteria</taxon>
        <taxon>Chthoniobacterales</taxon>
        <taxon>Chthoniobacteraceae</taxon>
        <taxon>Chthoniobacter</taxon>
    </lineage>
</organism>
<reference evidence="2 3" key="1">
    <citation type="journal article" date="2011" name="J. Bacteriol.">
        <title>Genome sequence of Chthoniobacter flavus Ellin428, an aerobic heterotrophic soil bacterium.</title>
        <authorList>
            <person name="Kant R."/>
            <person name="van Passel M.W."/>
            <person name="Palva A."/>
            <person name="Lucas S."/>
            <person name="Lapidus A."/>
            <person name="Glavina Del Rio T."/>
            <person name="Dalin E."/>
            <person name="Tice H."/>
            <person name="Bruce D."/>
            <person name="Goodwin L."/>
            <person name="Pitluck S."/>
            <person name="Larimer F.W."/>
            <person name="Land M.L."/>
            <person name="Hauser L."/>
            <person name="Sangwan P."/>
            <person name="de Vos W.M."/>
            <person name="Janssen P.H."/>
            <person name="Smidt H."/>
        </authorList>
    </citation>
    <scope>NUCLEOTIDE SEQUENCE [LARGE SCALE GENOMIC DNA]</scope>
    <source>
        <strain evidence="2 3">Ellin428</strain>
    </source>
</reference>
<protein>
    <recommendedName>
        <fullName evidence="4">Jacalin-type lectin domain-containing protein</fullName>
    </recommendedName>
</protein>
<keyword evidence="3" id="KW-1185">Reference proteome</keyword>
<evidence type="ECO:0000313" key="3">
    <source>
        <dbReference type="Proteomes" id="UP000005824"/>
    </source>
</evidence>
<evidence type="ECO:0008006" key="4">
    <source>
        <dbReference type="Google" id="ProtNLM"/>
    </source>
</evidence>
<dbReference type="EMBL" id="ABVL01000008">
    <property type="protein sequence ID" value="EDY19329.1"/>
    <property type="molecule type" value="Genomic_DNA"/>
</dbReference>
<name>B4D289_9BACT</name>
<evidence type="ECO:0000313" key="2">
    <source>
        <dbReference type="EMBL" id="EDY19329.1"/>
    </source>
</evidence>
<accession>B4D289</accession>
<comment type="caution">
    <text evidence="2">The sequence shown here is derived from an EMBL/GenBank/DDBJ whole genome shotgun (WGS) entry which is preliminary data.</text>
</comment>